<dbReference type="Gene3D" id="3.60.140.10">
    <property type="entry name" value="CNF1/YfiH-like putative cysteine hydrolases"/>
    <property type="match status" value="1"/>
</dbReference>
<dbReference type="AlphaFoldDB" id="A0AAP2DUE0"/>
<dbReference type="InterPro" id="IPR011324">
    <property type="entry name" value="Cytotoxic_necrot_fac-like_cat"/>
</dbReference>
<evidence type="ECO:0000256" key="7">
    <source>
        <dbReference type="ARBA" id="ARBA00047989"/>
    </source>
</evidence>
<accession>A0AAP2DUE0</accession>
<dbReference type="GO" id="GO:0017061">
    <property type="term" value="F:S-methyl-5-thioadenosine phosphorylase activity"/>
    <property type="evidence" value="ECO:0007669"/>
    <property type="project" value="UniProtKB-EC"/>
</dbReference>
<dbReference type="SUPFAM" id="SSF64438">
    <property type="entry name" value="CNF1/YfiH-like putative cysteine hydrolases"/>
    <property type="match status" value="1"/>
</dbReference>
<evidence type="ECO:0000256" key="1">
    <source>
        <dbReference type="ARBA" id="ARBA00000553"/>
    </source>
</evidence>
<organism evidence="11 12">
    <name type="scientific">Chryseosolibacter histidini</name>
    <dbReference type="NCBI Taxonomy" id="2782349"/>
    <lineage>
        <taxon>Bacteria</taxon>
        <taxon>Pseudomonadati</taxon>
        <taxon>Bacteroidota</taxon>
        <taxon>Cytophagia</taxon>
        <taxon>Cytophagales</taxon>
        <taxon>Chryseotaleaceae</taxon>
        <taxon>Chryseosolibacter</taxon>
    </lineage>
</organism>
<dbReference type="Proteomes" id="UP001319200">
    <property type="component" value="Unassembled WGS sequence"/>
</dbReference>
<comment type="catalytic activity">
    <reaction evidence="9">
        <text>S-methyl-5'-thioadenosine + phosphate = 5-(methylsulfanyl)-alpha-D-ribose 1-phosphate + adenine</text>
        <dbReference type="Rhea" id="RHEA:11852"/>
        <dbReference type="ChEBI" id="CHEBI:16708"/>
        <dbReference type="ChEBI" id="CHEBI:17509"/>
        <dbReference type="ChEBI" id="CHEBI:43474"/>
        <dbReference type="ChEBI" id="CHEBI:58533"/>
        <dbReference type="EC" id="2.4.2.28"/>
    </reaction>
    <physiologicalReaction direction="left-to-right" evidence="9">
        <dbReference type="Rhea" id="RHEA:11853"/>
    </physiologicalReaction>
</comment>
<dbReference type="NCBIfam" id="TIGR00726">
    <property type="entry name" value="peptidoglycan editing factor PgeF"/>
    <property type="match status" value="1"/>
</dbReference>
<dbReference type="GO" id="GO:0016787">
    <property type="term" value="F:hydrolase activity"/>
    <property type="evidence" value="ECO:0007669"/>
    <property type="project" value="UniProtKB-KW"/>
</dbReference>
<dbReference type="GO" id="GO:0005507">
    <property type="term" value="F:copper ion binding"/>
    <property type="evidence" value="ECO:0007669"/>
    <property type="project" value="TreeGrafter"/>
</dbReference>
<dbReference type="RefSeq" id="WP_254169502.1">
    <property type="nucleotide sequence ID" value="NZ_JAHESF010000048.1"/>
</dbReference>
<comment type="caution">
    <text evidence="11">The sequence shown here is derived from an EMBL/GenBank/DDBJ whole genome shotgun (WGS) entry which is preliminary data.</text>
</comment>
<keyword evidence="12" id="KW-1185">Reference proteome</keyword>
<dbReference type="EMBL" id="JAHESF010000048">
    <property type="protein sequence ID" value="MBT1700814.1"/>
    <property type="molecule type" value="Genomic_DNA"/>
</dbReference>
<evidence type="ECO:0000256" key="5">
    <source>
        <dbReference type="ARBA" id="ARBA00022801"/>
    </source>
</evidence>
<sequence>MRKIQLGGLDLWQFENLERETSINHFVSGRSSNRNGKEFTLSYSSSPYREEVQHNRRLLATAMGVDEAHLYFPSQVHKTRIVNVTRNTSKDELMETDALITREKGICIAVMSADCVPILLYDTKNNVAGAVHSGWRGTVARILEKTLLEMKRRFGTEGKDLVAGIGPSVSQESYEVGEEVVNSVTEAFGKENRLMIPQADNKARLDLWEANRILLREFGVDDSRIETSDLCTVKHNQHFFSARKGDAGRFAAGIVLV</sequence>
<evidence type="ECO:0000256" key="4">
    <source>
        <dbReference type="ARBA" id="ARBA00022723"/>
    </source>
</evidence>
<keyword evidence="6" id="KW-0862">Zinc</keyword>
<evidence type="ECO:0000256" key="9">
    <source>
        <dbReference type="ARBA" id="ARBA00049893"/>
    </source>
</evidence>
<evidence type="ECO:0000256" key="3">
    <source>
        <dbReference type="ARBA" id="ARBA00022679"/>
    </source>
</evidence>
<protein>
    <recommendedName>
        <fullName evidence="10">Purine nucleoside phosphorylase</fullName>
    </recommendedName>
</protein>
<dbReference type="Pfam" id="PF02578">
    <property type="entry name" value="Cu-oxidase_4"/>
    <property type="match status" value="1"/>
</dbReference>
<comment type="catalytic activity">
    <reaction evidence="8">
        <text>adenosine + phosphate = alpha-D-ribose 1-phosphate + adenine</text>
        <dbReference type="Rhea" id="RHEA:27642"/>
        <dbReference type="ChEBI" id="CHEBI:16335"/>
        <dbReference type="ChEBI" id="CHEBI:16708"/>
        <dbReference type="ChEBI" id="CHEBI:43474"/>
        <dbReference type="ChEBI" id="CHEBI:57720"/>
        <dbReference type="EC" id="2.4.2.1"/>
    </reaction>
    <physiologicalReaction direction="left-to-right" evidence="8">
        <dbReference type="Rhea" id="RHEA:27643"/>
    </physiologicalReaction>
</comment>
<dbReference type="PANTHER" id="PTHR30616">
    <property type="entry name" value="UNCHARACTERIZED PROTEIN YFIH"/>
    <property type="match status" value="1"/>
</dbReference>
<dbReference type="InterPro" id="IPR003730">
    <property type="entry name" value="Cu_polyphenol_OxRdtase"/>
</dbReference>
<evidence type="ECO:0000256" key="2">
    <source>
        <dbReference type="ARBA" id="ARBA00007353"/>
    </source>
</evidence>
<gene>
    <name evidence="11" type="primary">pgeF</name>
    <name evidence="11" type="ORF">KK083_28240</name>
</gene>
<reference evidence="11 12" key="1">
    <citation type="submission" date="2021-05" db="EMBL/GenBank/DDBJ databases">
        <title>A Polyphasic approach of four new species of the genus Ohtaekwangia: Ohtaekwangia histidinii sp. nov., Ohtaekwangia cretensis sp. nov., Ohtaekwangia indiensis sp. nov., Ohtaekwangia reichenbachii sp. nov. from diverse environment.</title>
        <authorList>
            <person name="Octaviana S."/>
        </authorList>
    </citation>
    <scope>NUCLEOTIDE SEQUENCE [LARGE SCALE GENOMIC DNA]</scope>
    <source>
        <strain evidence="11 12">PWU4</strain>
    </source>
</reference>
<name>A0AAP2DUE0_9BACT</name>
<evidence type="ECO:0000256" key="8">
    <source>
        <dbReference type="ARBA" id="ARBA00048968"/>
    </source>
</evidence>
<proteinExistence type="inferred from homology"/>
<dbReference type="InterPro" id="IPR038371">
    <property type="entry name" value="Cu_polyphenol_OxRdtase_sf"/>
</dbReference>
<comment type="catalytic activity">
    <reaction evidence="1">
        <text>inosine + phosphate = alpha-D-ribose 1-phosphate + hypoxanthine</text>
        <dbReference type="Rhea" id="RHEA:27646"/>
        <dbReference type="ChEBI" id="CHEBI:17368"/>
        <dbReference type="ChEBI" id="CHEBI:17596"/>
        <dbReference type="ChEBI" id="CHEBI:43474"/>
        <dbReference type="ChEBI" id="CHEBI:57720"/>
        <dbReference type="EC" id="2.4.2.1"/>
    </reaction>
    <physiologicalReaction direction="left-to-right" evidence="1">
        <dbReference type="Rhea" id="RHEA:27647"/>
    </physiologicalReaction>
</comment>
<dbReference type="CDD" id="cd16833">
    <property type="entry name" value="YfiH"/>
    <property type="match status" value="1"/>
</dbReference>
<evidence type="ECO:0000313" key="12">
    <source>
        <dbReference type="Proteomes" id="UP001319200"/>
    </source>
</evidence>
<evidence type="ECO:0000256" key="10">
    <source>
        <dbReference type="RuleBase" id="RU361274"/>
    </source>
</evidence>
<keyword evidence="3" id="KW-0808">Transferase</keyword>
<keyword evidence="5" id="KW-0378">Hydrolase</keyword>
<dbReference type="PANTHER" id="PTHR30616:SF2">
    <property type="entry name" value="PURINE NUCLEOSIDE PHOSPHORYLASE LACC1"/>
    <property type="match status" value="1"/>
</dbReference>
<evidence type="ECO:0000256" key="6">
    <source>
        <dbReference type="ARBA" id="ARBA00022833"/>
    </source>
</evidence>
<keyword evidence="4" id="KW-0479">Metal-binding</keyword>
<evidence type="ECO:0000313" key="11">
    <source>
        <dbReference type="EMBL" id="MBT1700814.1"/>
    </source>
</evidence>
<comment type="similarity">
    <text evidence="2 10">Belongs to the purine nucleoside phosphorylase YfiH/LACC1 family.</text>
</comment>
<comment type="catalytic activity">
    <reaction evidence="7">
        <text>adenosine + H2O + H(+) = inosine + NH4(+)</text>
        <dbReference type="Rhea" id="RHEA:24408"/>
        <dbReference type="ChEBI" id="CHEBI:15377"/>
        <dbReference type="ChEBI" id="CHEBI:15378"/>
        <dbReference type="ChEBI" id="CHEBI:16335"/>
        <dbReference type="ChEBI" id="CHEBI:17596"/>
        <dbReference type="ChEBI" id="CHEBI:28938"/>
        <dbReference type="EC" id="3.5.4.4"/>
    </reaction>
    <physiologicalReaction direction="left-to-right" evidence="7">
        <dbReference type="Rhea" id="RHEA:24409"/>
    </physiologicalReaction>
</comment>